<evidence type="ECO:0000313" key="3">
    <source>
        <dbReference type="Proteomes" id="UP000526734"/>
    </source>
</evidence>
<dbReference type="RefSeq" id="WP_182894364.1">
    <property type="nucleotide sequence ID" value="NZ_JACGZW010000011.1"/>
</dbReference>
<dbReference type="SUPFAM" id="SSF56300">
    <property type="entry name" value="Metallo-dependent phosphatases"/>
    <property type="match status" value="1"/>
</dbReference>
<dbReference type="InterPro" id="IPR004843">
    <property type="entry name" value="Calcineurin-like_PHP"/>
</dbReference>
<reference evidence="2 3" key="1">
    <citation type="submission" date="2020-08" db="EMBL/GenBank/DDBJ databases">
        <title>Amycolatopsis sp. nov. DR6-1 isolated from Dendrobium heterocarpum.</title>
        <authorList>
            <person name="Tedsree N."/>
            <person name="Kuncharoen N."/>
            <person name="Likhitwitayawuid K."/>
            <person name="Tanasupawat S."/>
        </authorList>
    </citation>
    <scope>NUCLEOTIDE SEQUENCE [LARGE SCALE GENOMIC DNA]</scope>
    <source>
        <strain evidence="2 3">DR6-1</strain>
    </source>
</reference>
<dbReference type="InterPro" id="IPR029052">
    <property type="entry name" value="Metallo-depent_PP-like"/>
</dbReference>
<protein>
    <submittedName>
        <fullName evidence="2">Metallophosphoesterase</fullName>
    </submittedName>
</protein>
<dbReference type="EMBL" id="JACGZW010000011">
    <property type="protein sequence ID" value="MBB1157505.1"/>
    <property type="molecule type" value="Genomic_DNA"/>
</dbReference>
<proteinExistence type="predicted"/>
<evidence type="ECO:0000259" key="1">
    <source>
        <dbReference type="Pfam" id="PF00149"/>
    </source>
</evidence>
<organism evidence="2 3">
    <name type="scientific">Amycolatopsis dendrobii</name>
    <dbReference type="NCBI Taxonomy" id="2760662"/>
    <lineage>
        <taxon>Bacteria</taxon>
        <taxon>Bacillati</taxon>
        <taxon>Actinomycetota</taxon>
        <taxon>Actinomycetes</taxon>
        <taxon>Pseudonocardiales</taxon>
        <taxon>Pseudonocardiaceae</taxon>
        <taxon>Amycolatopsis</taxon>
    </lineage>
</organism>
<dbReference type="Pfam" id="PF00149">
    <property type="entry name" value="Metallophos"/>
    <property type="match status" value="1"/>
</dbReference>
<keyword evidence="3" id="KW-1185">Reference proteome</keyword>
<gene>
    <name evidence="2" type="ORF">H4281_30550</name>
</gene>
<evidence type="ECO:0000313" key="2">
    <source>
        <dbReference type="EMBL" id="MBB1157505.1"/>
    </source>
</evidence>
<dbReference type="AlphaFoldDB" id="A0A7W3W2C1"/>
<comment type="caution">
    <text evidence="2">The sequence shown here is derived from an EMBL/GenBank/DDBJ whole genome shotgun (WGS) entry which is preliminary data.</text>
</comment>
<dbReference type="GO" id="GO:0016787">
    <property type="term" value="F:hydrolase activity"/>
    <property type="evidence" value="ECO:0007669"/>
    <property type="project" value="InterPro"/>
</dbReference>
<name>A0A7W3W2C1_9PSEU</name>
<sequence length="217" mass="24403">MPKALVVADEADERLWTSAVGSLRVDLVVAAGDLPFAYLEFLAGMLDVPCVFVPGNHDPDLSGYTRYGGLSMKDGFPTEWPGPAGGINADGRIVDVAGLRIAGLGGSIRYRDGPNQWTQRQQARRARRLERRFRWRKWRDGNGIDILLTHSPPRHLGDREDPPHQGFTCLHRTIDTLRPQWLLHGHIHPHGEPVPDRMAGHTRIRNVVGYQVMEFPR</sequence>
<dbReference type="Proteomes" id="UP000526734">
    <property type="component" value="Unassembled WGS sequence"/>
</dbReference>
<feature type="domain" description="Calcineurin-like phosphoesterase" evidence="1">
    <location>
        <begin position="19"/>
        <end position="189"/>
    </location>
</feature>
<accession>A0A7W3W2C1</accession>
<dbReference type="Gene3D" id="3.60.21.10">
    <property type="match status" value="1"/>
</dbReference>